<gene>
    <name evidence="2" type="ORF">ANN_27510</name>
</gene>
<comment type="caution">
    <text evidence="2">The sequence shown here is derived from an EMBL/GenBank/DDBJ whole genome shotgun (WGS) entry which is preliminary data.</text>
</comment>
<dbReference type="EMBL" id="JAJSOF020000041">
    <property type="protein sequence ID" value="KAJ4425884.1"/>
    <property type="molecule type" value="Genomic_DNA"/>
</dbReference>
<dbReference type="Proteomes" id="UP001148838">
    <property type="component" value="Unassembled WGS sequence"/>
</dbReference>
<sequence>MPIEPRDMGLQKETSWRKMGDQRSTKWILCRSAVYKVEEDVHPPPHEELEVVRRCTALNQAAPAQIIERELQRVPSDMLQQEDRDITYALFCSVLCSMEQVLFDEILILHVEENPHVYDKRRASYKDEKMKENTWLSIAASLNTDLVMDDLMKMEPDSDPLAIETSDNADTEEGKLLSEEGDLLDFHFVAIKTECMDHRYEVKSEMTYEEAAVSVDFPIVKTEAERNSVLHSAVNQEWMQLLRKEFLLTSWRSKA</sequence>
<protein>
    <recommendedName>
        <fullName evidence="1">MADF domain-containing protein</fullName>
    </recommendedName>
</protein>
<name>A0ABQ8RW55_PERAM</name>
<keyword evidence="3" id="KW-1185">Reference proteome</keyword>
<dbReference type="Pfam" id="PF10545">
    <property type="entry name" value="MADF_DNA_bdg"/>
    <property type="match status" value="1"/>
</dbReference>
<evidence type="ECO:0000313" key="2">
    <source>
        <dbReference type="EMBL" id="KAJ4425884.1"/>
    </source>
</evidence>
<proteinExistence type="predicted"/>
<feature type="domain" description="MADF" evidence="1">
    <location>
        <begin position="107"/>
        <end position="150"/>
    </location>
</feature>
<evidence type="ECO:0000313" key="3">
    <source>
        <dbReference type="Proteomes" id="UP001148838"/>
    </source>
</evidence>
<evidence type="ECO:0000259" key="1">
    <source>
        <dbReference type="Pfam" id="PF10545"/>
    </source>
</evidence>
<dbReference type="InterPro" id="IPR006578">
    <property type="entry name" value="MADF-dom"/>
</dbReference>
<organism evidence="2 3">
    <name type="scientific">Periplaneta americana</name>
    <name type="common">American cockroach</name>
    <name type="synonym">Blatta americana</name>
    <dbReference type="NCBI Taxonomy" id="6978"/>
    <lineage>
        <taxon>Eukaryota</taxon>
        <taxon>Metazoa</taxon>
        <taxon>Ecdysozoa</taxon>
        <taxon>Arthropoda</taxon>
        <taxon>Hexapoda</taxon>
        <taxon>Insecta</taxon>
        <taxon>Pterygota</taxon>
        <taxon>Neoptera</taxon>
        <taxon>Polyneoptera</taxon>
        <taxon>Dictyoptera</taxon>
        <taxon>Blattodea</taxon>
        <taxon>Blattoidea</taxon>
        <taxon>Blattidae</taxon>
        <taxon>Blattinae</taxon>
        <taxon>Periplaneta</taxon>
    </lineage>
</organism>
<accession>A0ABQ8RW55</accession>
<reference evidence="2 3" key="1">
    <citation type="journal article" date="2022" name="Allergy">
        <title>Genome assembly and annotation of Periplaneta americana reveal a comprehensive cockroach allergen profile.</title>
        <authorList>
            <person name="Wang L."/>
            <person name="Xiong Q."/>
            <person name="Saelim N."/>
            <person name="Wang L."/>
            <person name="Nong W."/>
            <person name="Wan A.T."/>
            <person name="Shi M."/>
            <person name="Liu X."/>
            <person name="Cao Q."/>
            <person name="Hui J.H.L."/>
            <person name="Sookrung N."/>
            <person name="Leung T.F."/>
            <person name="Tungtrongchitr A."/>
            <person name="Tsui S.K.W."/>
        </authorList>
    </citation>
    <scope>NUCLEOTIDE SEQUENCE [LARGE SCALE GENOMIC DNA]</scope>
    <source>
        <strain evidence="2">PWHHKU_190912</strain>
    </source>
</reference>